<dbReference type="PROSITE" id="PS51885">
    <property type="entry name" value="NEPRILYSIN"/>
    <property type="match status" value="1"/>
</dbReference>
<dbReference type="PaxDb" id="6945-B7PIC2"/>
<dbReference type="AlphaFoldDB" id="B7PIC2"/>
<dbReference type="EMBL" id="ABJB010304008">
    <property type="status" value="NOT_ANNOTATED_CDS"/>
    <property type="molecule type" value="Genomic_DNA"/>
</dbReference>
<reference evidence="3" key="2">
    <citation type="submission" date="2020-05" db="UniProtKB">
        <authorList>
            <consortium name="EnsemblMetazoa"/>
        </authorList>
    </citation>
    <scope>IDENTIFICATION</scope>
    <source>
        <strain evidence="3">wikel</strain>
    </source>
</reference>
<dbReference type="GO" id="GO:0004222">
    <property type="term" value="F:metalloendopeptidase activity"/>
    <property type="evidence" value="ECO:0000318"/>
    <property type="project" value="GO_Central"/>
</dbReference>
<dbReference type="VEuPathDB" id="VectorBase:ISCI017974"/>
<dbReference type="EMBL" id="ABJB011104872">
    <property type="status" value="NOT_ANNOTATED_CDS"/>
    <property type="molecule type" value="Genomic_DNA"/>
</dbReference>
<evidence type="ECO:0000313" key="2">
    <source>
        <dbReference type="EMBL" id="EEC06344.1"/>
    </source>
</evidence>
<keyword evidence="4" id="KW-1185">Reference proteome</keyword>
<dbReference type="InterPro" id="IPR000718">
    <property type="entry name" value="Peptidase_M13"/>
</dbReference>
<dbReference type="GO" id="GO:0005886">
    <property type="term" value="C:plasma membrane"/>
    <property type="evidence" value="ECO:0000318"/>
    <property type="project" value="GO_Central"/>
</dbReference>
<dbReference type="HOGENOM" id="CLU_361812_0_0_1"/>
<dbReference type="Proteomes" id="UP000001555">
    <property type="component" value="Unassembled WGS sequence"/>
</dbReference>
<dbReference type="Gene3D" id="3.40.390.10">
    <property type="entry name" value="Collagenase (Catalytic Domain)"/>
    <property type="match status" value="2"/>
</dbReference>
<proteinExistence type="predicted"/>
<dbReference type="VEuPathDB" id="VectorBase:ISCW017974"/>
<dbReference type="InParanoid" id="B7PIC2"/>
<dbReference type="PANTHER" id="PTHR11733:SF241">
    <property type="entry name" value="GH26575P-RELATED"/>
    <property type="match status" value="1"/>
</dbReference>
<evidence type="ECO:0000313" key="4">
    <source>
        <dbReference type="Proteomes" id="UP000001555"/>
    </source>
</evidence>
<reference evidence="2 4" key="1">
    <citation type="submission" date="2008-03" db="EMBL/GenBank/DDBJ databases">
        <title>Annotation of Ixodes scapularis.</title>
        <authorList>
            <consortium name="Ixodes scapularis Genome Project Consortium"/>
            <person name="Caler E."/>
            <person name="Hannick L.I."/>
            <person name="Bidwell S."/>
            <person name="Joardar V."/>
            <person name="Thiagarajan M."/>
            <person name="Amedeo P."/>
            <person name="Galinsky K.J."/>
            <person name="Schobel S."/>
            <person name="Inman J."/>
            <person name="Hostetler J."/>
            <person name="Miller J."/>
            <person name="Hammond M."/>
            <person name="Megy K."/>
            <person name="Lawson D."/>
            <person name="Kodira C."/>
            <person name="Sutton G."/>
            <person name="Meyer J."/>
            <person name="Hill C.A."/>
            <person name="Birren B."/>
            <person name="Nene V."/>
            <person name="Collins F."/>
            <person name="Alarcon-Chaidez F."/>
            <person name="Wikel S."/>
            <person name="Strausberg R."/>
        </authorList>
    </citation>
    <scope>NUCLEOTIDE SEQUENCE [LARGE SCALE GENOMIC DNA]</scope>
    <source>
        <strain evidence="4">Wikel</strain>
        <strain evidence="2">Wikel colony</strain>
    </source>
</reference>
<dbReference type="EnsemblMetazoa" id="ISCW017974-RA">
    <property type="protein sequence ID" value="ISCW017974-PA"/>
    <property type="gene ID" value="ISCW017974"/>
</dbReference>
<feature type="region of interest" description="Disordered" evidence="1">
    <location>
        <begin position="93"/>
        <end position="113"/>
    </location>
</feature>
<dbReference type="EMBL" id="ABJB011095784">
    <property type="status" value="NOT_ANNOTATED_CDS"/>
    <property type="molecule type" value="Genomic_DNA"/>
</dbReference>
<organism>
    <name type="scientific">Ixodes scapularis</name>
    <name type="common">Black-legged tick</name>
    <name type="synonym">Deer tick</name>
    <dbReference type="NCBI Taxonomy" id="6945"/>
    <lineage>
        <taxon>Eukaryota</taxon>
        <taxon>Metazoa</taxon>
        <taxon>Ecdysozoa</taxon>
        <taxon>Arthropoda</taxon>
        <taxon>Chelicerata</taxon>
        <taxon>Arachnida</taxon>
        <taxon>Acari</taxon>
        <taxon>Parasitiformes</taxon>
        <taxon>Ixodida</taxon>
        <taxon>Ixodoidea</taxon>
        <taxon>Ixodidae</taxon>
        <taxon>Ixodinae</taxon>
        <taxon>Ixodes</taxon>
    </lineage>
</organism>
<dbReference type="OrthoDB" id="6507666at2759"/>
<dbReference type="EMBL" id="ABJB010553692">
    <property type="status" value="NOT_ANNOTATED_CDS"/>
    <property type="molecule type" value="Genomic_DNA"/>
</dbReference>
<dbReference type="EMBL" id="ABJB010179941">
    <property type="status" value="NOT_ANNOTATED_CDS"/>
    <property type="molecule type" value="Genomic_DNA"/>
</dbReference>
<gene>
    <name evidence="2" type="ORF">IscW_ISCW017974</name>
</gene>
<dbReference type="InterPro" id="IPR042089">
    <property type="entry name" value="Peptidase_M13_dom_2"/>
</dbReference>
<dbReference type="EMBL" id="ABJB010754769">
    <property type="status" value="NOT_ANNOTATED_CDS"/>
    <property type="molecule type" value="Genomic_DNA"/>
</dbReference>
<accession>B7PIC2</accession>
<dbReference type="EMBL" id="ABJB010792152">
    <property type="status" value="NOT_ANNOTATED_CDS"/>
    <property type="molecule type" value="Genomic_DNA"/>
</dbReference>
<dbReference type="PANTHER" id="PTHR11733">
    <property type="entry name" value="ZINC METALLOPROTEASE FAMILY M13 NEPRILYSIN-RELATED"/>
    <property type="match status" value="1"/>
</dbReference>
<dbReference type="InterPro" id="IPR024079">
    <property type="entry name" value="MetalloPept_cat_dom_sf"/>
</dbReference>
<dbReference type="EMBL" id="ABJB011043928">
    <property type="status" value="NOT_ANNOTATED_CDS"/>
    <property type="molecule type" value="Genomic_DNA"/>
</dbReference>
<evidence type="ECO:0000313" key="3">
    <source>
        <dbReference type="EnsemblMetazoa" id="ISCW017974-PA"/>
    </source>
</evidence>
<protein>
    <submittedName>
        <fullName evidence="2 3">Cationic amino acid transporter, putative</fullName>
    </submittedName>
</protein>
<dbReference type="EMBL" id="DS718108">
    <property type="protein sequence ID" value="EEC06344.1"/>
    <property type="molecule type" value="Genomic_DNA"/>
</dbReference>
<dbReference type="EMBL" id="ABJB010733816">
    <property type="status" value="NOT_ANNOTATED_CDS"/>
    <property type="molecule type" value="Genomic_DNA"/>
</dbReference>
<dbReference type="SUPFAM" id="SSF55486">
    <property type="entry name" value="Metalloproteases ('zincins'), catalytic domain"/>
    <property type="match status" value="1"/>
</dbReference>
<dbReference type="VEuPathDB" id="VectorBase:ISCP_018766"/>
<dbReference type="Gene3D" id="1.10.1380.10">
    <property type="entry name" value="Neutral endopeptidase , domain2"/>
    <property type="match status" value="1"/>
</dbReference>
<dbReference type="GO" id="GO:0016485">
    <property type="term" value="P:protein processing"/>
    <property type="evidence" value="ECO:0000318"/>
    <property type="project" value="GO_Central"/>
</dbReference>
<sequence length="773" mass="85683">MTAAMGVAVSLGTGVYVLLPRVAREEAGPAVVLSFLVAAVASCLAEKRALEYFLEFFNENLRSTGLCELLEAKQHRNPSEHSADRVMEAAQNRASPSDYSMEMPNINNSDSGARRRVAAEVTSETETPPAIYAVHSPNRTCYSDSCTRAARNVTLNAELDPCKNMYGYVCESWARSQRLPEGVLRRVTVDQGHQDALSSALHALMVSSNASLPRGLLQIYERCLEPAANDSAILRSQLLDNVGLVPWPLPRTEPPNPEDVSQVIGNAFYFTNEPVLLQMGVNKARKIFLAEPTLLRDAPTADTKDVAHASRIALANAGSNNEPLLDVNEVEDLLDINRRGDVRHSWNTVMLLPKTEEAASQAPQESSNLAGATWDLRTVLEEAFEPSNALRSVVLRAPAYTAALPTTLEKLTGHQVINYLGLRTALLASRMLQAGEEKDILCRVLDWDDLAPAKSVRDHCVRLLAKYEPALSLYTLVTKSPLLQSLDMDALVSFMKTHLQLLLGSGGLEGSQKEGVKMAALVEDMAWKGLAPFWLRNASLRRRYVKRFYKVGSSSRTTSSLFHLIQEKAVNEHMALNDPAQFIDANWKSGLLSTRPRLLPDDGPSGSLELPLAAFDLLWATHPDTASLQLARVGVRAFESVLRHLYHKHRESCPHVRSSWVQEKLDAALESRALSFALHTFLAWPMTSDLRLPGLEMLSSKQLFFIFYTLHQCEMNSPDMEKVLPKRWRRGRGSSRPAKASWLNRLVTANTDFANAFGCRIPELQPNPFKDCA</sequence>
<dbReference type="EMBL" id="ABJB010375662">
    <property type="status" value="NOT_ANNOTATED_CDS"/>
    <property type="molecule type" value="Genomic_DNA"/>
</dbReference>
<evidence type="ECO:0000256" key="1">
    <source>
        <dbReference type="SAM" id="MobiDB-lite"/>
    </source>
</evidence>
<name>B7PIC2_IXOSC</name>